<dbReference type="Pfam" id="PF00400">
    <property type="entry name" value="WD40"/>
    <property type="match status" value="2"/>
</dbReference>
<evidence type="ECO:0000256" key="1">
    <source>
        <dbReference type="ARBA" id="ARBA00022574"/>
    </source>
</evidence>
<dbReference type="SUPFAM" id="SSF141571">
    <property type="entry name" value="Pentapeptide repeat-like"/>
    <property type="match status" value="1"/>
</dbReference>
<keyword evidence="1 3" id="KW-0853">WD repeat</keyword>
<dbReference type="OMA" id="IRIQDEI"/>
<dbReference type="InterPro" id="IPR027417">
    <property type="entry name" value="P-loop_NTPase"/>
</dbReference>
<dbReference type="SUPFAM" id="SSF52540">
    <property type="entry name" value="P-loop containing nucleoside triphosphate hydrolases"/>
    <property type="match status" value="1"/>
</dbReference>
<dbReference type="SUPFAM" id="SSF50978">
    <property type="entry name" value="WD40 repeat-like"/>
    <property type="match status" value="2"/>
</dbReference>
<dbReference type="SUPFAM" id="SSF117289">
    <property type="entry name" value="Nucleoporin domain"/>
    <property type="match status" value="1"/>
</dbReference>
<dbReference type="GeneID" id="5027706"/>
<dbReference type="HOGENOM" id="CLU_239306_0_0_1"/>
<reference evidence="6 7" key="1">
    <citation type="journal article" date="2006" name="Nature">
        <title>Global trends of whole-genome duplications revealed by the ciliate Paramecium tetraurelia.</title>
        <authorList>
            <consortium name="Genoscope"/>
            <person name="Aury J.-M."/>
            <person name="Jaillon O."/>
            <person name="Duret L."/>
            <person name="Noel B."/>
            <person name="Jubin C."/>
            <person name="Porcel B.M."/>
            <person name="Segurens B."/>
            <person name="Daubin V."/>
            <person name="Anthouard V."/>
            <person name="Aiach N."/>
            <person name="Arnaiz O."/>
            <person name="Billaut A."/>
            <person name="Beisson J."/>
            <person name="Blanc I."/>
            <person name="Bouhouche K."/>
            <person name="Camara F."/>
            <person name="Duharcourt S."/>
            <person name="Guigo R."/>
            <person name="Gogendeau D."/>
            <person name="Katinka M."/>
            <person name="Keller A.-M."/>
            <person name="Kissmehl R."/>
            <person name="Klotz C."/>
            <person name="Koll F."/>
            <person name="Le Moue A."/>
            <person name="Lepere C."/>
            <person name="Malinsky S."/>
            <person name="Nowacki M."/>
            <person name="Nowak J.K."/>
            <person name="Plattner H."/>
            <person name="Poulain J."/>
            <person name="Ruiz F."/>
            <person name="Serrano V."/>
            <person name="Zagulski M."/>
            <person name="Dessen P."/>
            <person name="Betermier M."/>
            <person name="Weissenbach J."/>
            <person name="Scarpelli C."/>
            <person name="Schachter V."/>
            <person name="Sperling L."/>
            <person name="Meyer E."/>
            <person name="Cohen J."/>
            <person name="Wincker P."/>
        </authorList>
    </citation>
    <scope>NUCLEOTIDE SEQUENCE [LARGE SCALE GENOMIC DNA]</scope>
    <source>
        <strain evidence="6 7">Stock d4-2</strain>
    </source>
</reference>
<dbReference type="RefSeq" id="XP_001441921.1">
    <property type="nucleotide sequence ID" value="XM_001441884.1"/>
</dbReference>
<evidence type="ECO:0000313" key="6">
    <source>
        <dbReference type="EMBL" id="CAK74524.1"/>
    </source>
</evidence>
<dbReference type="InterPro" id="IPR050349">
    <property type="entry name" value="WD_LIS1/nudF_dynein_reg"/>
</dbReference>
<keyword evidence="2" id="KW-0677">Repeat</keyword>
<evidence type="ECO:0000256" key="2">
    <source>
        <dbReference type="ARBA" id="ARBA00022737"/>
    </source>
</evidence>
<evidence type="ECO:0000313" key="7">
    <source>
        <dbReference type="Proteomes" id="UP000000600"/>
    </source>
</evidence>
<dbReference type="InterPro" id="IPR015943">
    <property type="entry name" value="WD40/YVTN_repeat-like_dom_sf"/>
</dbReference>
<dbReference type="InterPro" id="IPR001646">
    <property type="entry name" value="5peptide_repeat"/>
</dbReference>
<dbReference type="KEGG" id="ptm:GSPATT00010725001"/>
<feature type="repeat" description="WD" evidence="3">
    <location>
        <begin position="954"/>
        <end position="995"/>
    </location>
</feature>
<feature type="repeat" description="WD" evidence="3">
    <location>
        <begin position="996"/>
        <end position="1037"/>
    </location>
</feature>
<dbReference type="Gene3D" id="2.130.10.10">
    <property type="entry name" value="YVTN repeat-like/Quinoprotein amine dehydrogenase"/>
    <property type="match status" value="3"/>
</dbReference>
<dbReference type="Gene3D" id="3.40.50.300">
    <property type="entry name" value="P-loop containing nucleotide triphosphate hydrolases"/>
    <property type="match status" value="1"/>
</dbReference>
<dbReference type="InterPro" id="IPR007111">
    <property type="entry name" value="NACHT_NTPase"/>
</dbReference>
<dbReference type="PROSITE" id="PS00678">
    <property type="entry name" value="WD_REPEATS_1"/>
    <property type="match status" value="1"/>
</dbReference>
<dbReference type="PROSITE" id="PS50082">
    <property type="entry name" value="WD_REPEATS_2"/>
    <property type="match status" value="2"/>
</dbReference>
<keyword evidence="4" id="KW-0175">Coiled coil</keyword>
<dbReference type="Pfam" id="PF05729">
    <property type="entry name" value="NACHT"/>
    <property type="match status" value="1"/>
</dbReference>
<evidence type="ECO:0000256" key="3">
    <source>
        <dbReference type="PROSITE-ProRule" id="PRU00221"/>
    </source>
</evidence>
<accession>A0CUQ7</accession>
<evidence type="ECO:0000259" key="5">
    <source>
        <dbReference type="Pfam" id="PF05729"/>
    </source>
</evidence>
<feature type="domain" description="NACHT" evidence="5">
    <location>
        <begin position="252"/>
        <end position="420"/>
    </location>
</feature>
<keyword evidence="7" id="KW-1185">Reference proteome</keyword>
<organism evidence="6 7">
    <name type="scientific">Paramecium tetraurelia</name>
    <dbReference type="NCBI Taxonomy" id="5888"/>
    <lineage>
        <taxon>Eukaryota</taxon>
        <taxon>Sar</taxon>
        <taxon>Alveolata</taxon>
        <taxon>Ciliophora</taxon>
        <taxon>Intramacronucleata</taxon>
        <taxon>Oligohymenophorea</taxon>
        <taxon>Peniculida</taxon>
        <taxon>Parameciidae</taxon>
        <taxon>Paramecium</taxon>
    </lineage>
</organism>
<dbReference type="EMBL" id="CT868185">
    <property type="protein sequence ID" value="CAK74524.1"/>
    <property type="molecule type" value="Genomic_DNA"/>
</dbReference>
<dbReference type="InParanoid" id="A0CUQ7"/>
<gene>
    <name evidence="6" type="ORF">GSPATT00010725001</name>
</gene>
<sequence>MYLILSNDYKIRECLAFNLIKLQQGIKEDKMVEFSSKLIQYLWVFEKDQRVRNLLKNKELIEMQKLFFSQDIKSTSEQIKQEIKLRINSIESISQEIRLEGNSQIKEQLKQQLKLAYEELEQYNDNITEMSEKMDISLIFLKDISKDVKQIKSQIDNLQESLNQVGDDIRKLKGKRYDELLEIRKQKILLQSRLAEVDSVYVQLKTIEYDPVTGQSIKSKDGVTITNLMSEQWNDFTGEVNEFIWDESKSNDVMLLSGNAGSGKSKAARKIEEFLWKQREINSKWIPIFVSLPTLKNPKYNLFEQALESDNYQFDKYQLREFKDAIQNKKEFIILILDSYDEMKQDCIQQNLIITNKLINDLNIDENQKQVKIIITTRREILNTLGYQTWFYGNSIRNLKEVQIQDFDAVQKSNYLIQYAELSVKRKIRAVYDFLKQISQQNFNLDEFLKIWYYVNVEVQNRIQSSYKEQSESIFENSQREELINKILQHSPFNYLKEEQITGLRKDLSSLWSAYKFEKAIENVGISELLSTPFMFEIIVQVLPNMAKKQQGSVDLKNRFVQSYLSIIQKSSFSKYLQENYKINLDQKENNQVIQTIFDGKSQNIQYFEKLEISKIQTKPAELLDQLESLKFFQFYSITSILKIENQNLLVDNQSFSISSQDIEYVVQALKMKKLTIFEFYESFIHFYHDQQIQKLRETGKISNWESFQIDILEFSSNLAIDMTKNQLSQITYQQKGKLKLTNNYNWQQNDDGWLDDYFNDSQQELDYNKLIRSCILLNAKGSIYSFTHKSIQEFYVAKFIIDLLLQAGSQFLNEKNQDAKYIERWMKQLYNKPELNISKDHFKGVLNFIKDKIGSLDNIKRVLINIVKLSKNKQYIYAASNSIFLLSQLDVYLGYENFSEIQLIDTNISGLSFCNADLSKSKFTNININSCNFNYANLTDIEWKDVRCKEKPFLKEDEQVKVVEFSSNGKLIASNGKGNLVSLWDVESYKVIQQLDGHQDQILSIAFSPDSKTLASGSKDKTIKLWDIQNPQIKSLISTIDYHDHPVTGVKFTLDGKKIVSVDSSGILIICNLEVITEKPKDIIFQCQQEILVYTLTQDDQLIALGLADSTIKLAKLKAGVERILVGHTGKIQALAFSKAGNRLVSACTNLLLLWDLKDKCKCQVLSFKEYQIQYLTLPNEREIVIGTENYLAYGEFQYDDSAYLANIQYSYHVYLFPNSNFAVIVQDQTLLILDLNTQAIINSIYFDQEITQIDITSNEQRLIIKGKKVRYWDLNTFQEVILSNRQKNSFYNQDLIFEQCQNEIIIYDDKNQYFNQSEEQDYFNNIQITQFSLQANYQIMAMISSQSKQISLYDFKEKKLIDKQIENQKKISALAFSPCKPILSTILGDGSLYFWNISKAPYECQKFKEIDERIEIEQIIYSPDGSLLIIQTDDDKIRIQDEINGSGIKILDQYKASRGTILVSYDNNTLAIIQGFIQDQIILWNISKNEERVLEIEDQNYSSLVFQFCPDGISLVCLSDKNIIFWNQTSGEKIVNNKLPLDSAYNSISFSKNGNLFVTGGNYIRVWRYFENKIEMINAYKPQSVISQLLLIDNDQNLIYLMERKLKITPLSKCTLKGIIPTSKQFGQLLKNGYLVTKDYNGIEIFDCKQQKSIACIDYKLNHVEFFQDGLHCIISNKSNIVKQNICSKEEIFSFTICEESYSLKLGKNDQVLILQCENTIRLFNIQDPQNIYEIQTYTNQKLIFIFLDKQQ</sequence>
<dbReference type="SMART" id="SM00320">
    <property type="entry name" value="WD40"/>
    <property type="match status" value="9"/>
</dbReference>
<dbReference type="PROSITE" id="PS50294">
    <property type="entry name" value="WD_REPEATS_REGION"/>
    <property type="match status" value="1"/>
</dbReference>
<dbReference type="Proteomes" id="UP000000600">
    <property type="component" value="Unassembled WGS sequence"/>
</dbReference>
<dbReference type="OrthoDB" id="2443807at2759"/>
<dbReference type="eggNOG" id="KOG0266">
    <property type="taxonomic scope" value="Eukaryota"/>
</dbReference>
<dbReference type="Gene3D" id="2.160.20.80">
    <property type="entry name" value="E3 ubiquitin-protein ligase SopA"/>
    <property type="match status" value="1"/>
</dbReference>
<evidence type="ECO:0000256" key="4">
    <source>
        <dbReference type="SAM" id="Coils"/>
    </source>
</evidence>
<feature type="coiled-coil region" evidence="4">
    <location>
        <begin position="106"/>
        <end position="175"/>
    </location>
</feature>
<dbReference type="InterPro" id="IPR001680">
    <property type="entry name" value="WD40_rpt"/>
</dbReference>
<dbReference type="STRING" id="5888.A0CUQ7"/>
<dbReference type="Pfam" id="PF00805">
    <property type="entry name" value="Pentapeptide"/>
    <property type="match status" value="1"/>
</dbReference>
<name>A0CUQ7_PARTE</name>
<proteinExistence type="predicted"/>
<protein>
    <recommendedName>
        <fullName evidence="5">NACHT domain-containing protein</fullName>
    </recommendedName>
</protein>
<dbReference type="PANTHER" id="PTHR44129">
    <property type="entry name" value="WD REPEAT-CONTAINING PROTEIN POP1"/>
    <property type="match status" value="1"/>
</dbReference>
<dbReference type="InterPro" id="IPR036322">
    <property type="entry name" value="WD40_repeat_dom_sf"/>
</dbReference>
<dbReference type="InterPro" id="IPR019775">
    <property type="entry name" value="WD40_repeat_CS"/>
</dbReference>